<dbReference type="EMBL" id="CP059851">
    <property type="protein sequence ID" value="QMW24302.1"/>
    <property type="molecule type" value="Genomic_DNA"/>
</dbReference>
<protein>
    <submittedName>
        <fullName evidence="2">Uncharacterized protein</fullName>
    </submittedName>
</protein>
<gene>
    <name evidence="2" type="ORF">H3309_07575</name>
</gene>
<evidence type="ECO:0000256" key="1">
    <source>
        <dbReference type="SAM" id="MobiDB-lite"/>
    </source>
</evidence>
<feature type="region of interest" description="Disordered" evidence="1">
    <location>
        <begin position="14"/>
        <end position="48"/>
    </location>
</feature>
<organism evidence="2 3">
    <name type="scientific">Sandaracinobacteroides saxicola</name>
    <dbReference type="NCBI Taxonomy" id="2759707"/>
    <lineage>
        <taxon>Bacteria</taxon>
        <taxon>Pseudomonadati</taxon>
        <taxon>Pseudomonadota</taxon>
        <taxon>Alphaproteobacteria</taxon>
        <taxon>Sphingomonadales</taxon>
        <taxon>Sphingosinicellaceae</taxon>
        <taxon>Sandaracinobacteroides</taxon>
    </lineage>
</organism>
<dbReference type="RefSeq" id="WP_182298150.1">
    <property type="nucleotide sequence ID" value="NZ_CP059851.1"/>
</dbReference>
<evidence type="ECO:0000313" key="2">
    <source>
        <dbReference type="EMBL" id="QMW24302.1"/>
    </source>
</evidence>
<dbReference type="KEGG" id="sand:H3309_07575"/>
<sequence length="48" mass="5169">MTIPTATAAACQTLSVPRGSGPDKRNFAGLQKKQVPTPERRLYAALQQ</sequence>
<name>A0A7G5ILR0_9SPHN</name>
<keyword evidence="3" id="KW-1185">Reference proteome</keyword>
<dbReference type="Proteomes" id="UP000515292">
    <property type="component" value="Chromosome"/>
</dbReference>
<proteinExistence type="predicted"/>
<evidence type="ECO:0000313" key="3">
    <source>
        <dbReference type="Proteomes" id="UP000515292"/>
    </source>
</evidence>
<accession>A0A7G5ILR0</accession>
<dbReference type="AlphaFoldDB" id="A0A7G5ILR0"/>
<reference evidence="2 3" key="1">
    <citation type="submission" date="2020-07" db="EMBL/GenBank/DDBJ databases">
        <title>Complete genome sequence for Sandaracinobacter sp. M6.</title>
        <authorList>
            <person name="Tang Y."/>
            <person name="Liu Q."/>
            <person name="Guo Z."/>
            <person name="Lei P."/>
            <person name="Huang B."/>
        </authorList>
    </citation>
    <scope>NUCLEOTIDE SEQUENCE [LARGE SCALE GENOMIC DNA]</scope>
    <source>
        <strain evidence="2 3">M6</strain>
    </source>
</reference>